<accession>A0A9X9L965</accession>
<protein>
    <submittedName>
        <fullName evidence="1">Bgt-51090</fullName>
    </submittedName>
</protein>
<organism evidence="1 2">
    <name type="scientific">Blumeria graminis f. sp. tritici</name>
    <dbReference type="NCBI Taxonomy" id="62690"/>
    <lineage>
        <taxon>Eukaryota</taxon>
        <taxon>Fungi</taxon>
        <taxon>Dikarya</taxon>
        <taxon>Ascomycota</taxon>
        <taxon>Pezizomycotina</taxon>
        <taxon>Leotiomycetes</taxon>
        <taxon>Erysiphales</taxon>
        <taxon>Erysiphaceae</taxon>
        <taxon>Blumeria</taxon>
    </lineage>
</organism>
<keyword evidence="2" id="KW-1185">Reference proteome</keyword>
<gene>
    <name evidence="1" type="ORF">BGT96224V316_LOCUS1243</name>
</gene>
<sequence length="227" mass="25352">IRAHNRRVSLLAGWVLQVPNTETIDPPIQPPWLKSEKRYNSVSRVTHPLINLPSGIPFRDLAVYTDGARSEIAESTRTGHEIVIFQADQMACCESMSLDSMLSPFDPVVTAVKEALKAALSLPTARFSENIWILTDELEVARLLFQCPICSSQVVFQQIQSLSAPGSHTSLPGKSRLTGSQAALAYWATIWPTPLPRRGFQNPRLYLVGTFLLIPRKTASKQKYRRL</sequence>
<name>A0A9X9L965_BLUGR</name>
<reference evidence="1 2" key="1">
    <citation type="submission" date="2018-08" db="EMBL/GenBank/DDBJ databases">
        <authorList>
            <person name="Muller C M."/>
        </authorList>
    </citation>
    <scope>NUCLEOTIDE SEQUENCE [LARGE SCALE GENOMIC DNA]</scope>
</reference>
<feature type="non-terminal residue" evidence="1">
    <location>
        <position position="1"/>
    </location>
</feature>
<proteinExistence type="predicted"/>
<dbReference type="EMBL" id="LR026985">
    <property type="protein sequence ID" value="VCU39996.1"/>
    <property type="molecule type" value="Genomic_DNA"/>
</dbReference>
<evidence type="ECO:0000313" key="1">
    <source>
        <dbReference type="EMBL" id="VCU39996.1"/>
    </source>
</evidence>
<dbReference type="AlphaFoldDB" id="A0A9X9L965"/>
<dbReference type="Proteomes" id="UP000324639">
    <property type="component" value="Chromosome Bgt_-02"/>
</dbReference>
<evidence type="ECO:0000313" key="2">
    <source>
        <dbReference type="Proteomes" id="UP000324639"/>
    </source>
</evidence>